<name>A0A1G9R6A5_ALLAB</name>
<dbReference type="Pfam" id="PF07885">
    <property type="entry name" value="Ion_trans_2"/>
    <property type="match status" value="1"/>
</dbReference>
<accession>A0A1G9R6A5</accession>
<dbReference type="AlphaFoldDB" id="A0A1G9R6A5"/>
<evidence type="ECO:0000313" key="3">
    <source>
        <dbReference type="EMBL" id="SDM18758.1"/>
    </source>
</evidence>
<dbReference type="EMBL" id="LT629701">
    <property type="protein sequence ID" value="SDM18758.1"/>
    <property type="molecule type" value="Genomic_DNA"/>
</dbReference>
<evidence type="ECO:0000259" key="2">
    <source>
        <dbReference type="Pfam" id="PF07885"/>
    </source>
</evidence>
<keyword evidence="1" id="KW-0812">Transmembrane</keyword>
<sequence length="184" mass="20098">MRTGRVPPERSRRYLLLAVARPLLTVTVLVLVYYLIPDGRQLSPWTLVLLVVGLLVVVIVVIWEVRAILCSQHPASQGVQALALVVPLFLLLFANVYYLLALTRPGSFTASLTRTDALYFTVTVFATVGFGDIAPVTTGARVLVIVQMIGDLLVFGVALRVILAAVQQRRRVGSEPPPRGRGAR</sequence>
<feature type="transmembrane region" description="Helical" evidence="1">
    <location>
        <begin position="14"/>
        <end position="36"/>
    </location>
</feature>
<keyword evidence="4" id="KW-1185">Reference proteome</keyword>
<feature type="transmembrane region" description="Helical" evidence="1">
    <location>
        <begin position="42"/>
        <end position="69"/>
    </location>
</feature>
<proteinExistence type="predicted"/>
<dbReference type="Gene3D" id="1.10.287.70">
    <property type="match status" value="1"/>
</dbReference>
<dbReference type="SUPFAM" id="SSF81324">
    <property type="entry name" value="Voltage-gated potassium channels"/>
    <property type="match status" value="1"/>
</dbReference>
<dbReference type="RefSeq" id="WP_043811251.1">
    <property type="nucleotide sequence ID" value="NZ_JOEF01000006.1"/>
</dbReference>
<keyword evidence="1" id="KW-1133">Transmembrane helix</keyword>
<evidence type="ECO:0000256" key="1">
    <source>
        <dbReference type="SAM" id="Phobius"/>
    </source>
</evidence>
<reference evidence="3 4" key="1">
    <citation type="submission" date="2016-10" db="EMBL/GenBank/DDBJ databases">
        <authorList>
            <person name="de Groot N.N."/>
        </authorList>
    </citation>
    <scope>NUCLEOTIDE SEQUENCE [LARGE SCALE GENOMIC DNA]</scope>
    <source>
        <strain evidence="3 4">DSM 44149</strain>
    </source>
</reference>
<feature type="transmembrane region" description="Helical" evidence="1">
    <location>
        <begin position="142"/>
        <end position="163"/>
    </location>
</feature>
<dbReference type="STRING" id="211114.SAMN04489726_0251"/>
<dbReference type="InterPro" id="IPR013099">
    <property type="entry name" value="K_chnl_dom"/>
</dbReference>
<feature type="transmembrane region" description="Helical" evidence="1">
    <location>
        <begin position="81"/>
        <end position="100"/>
    </location>
</feature>
<organism evidence="3 4">
    <name type="scientific">Allokutzneria albata</name>
    <name type="common">Kibdelosporangium albatum</name>
    <dbReference type="NCBI Taxonomy" id="211114"/>
    <lineage>
        <taxon>Bacteria</taxon>
        <taxon>Bacillati</taxon>
        <taxon>Actinomycetota</taxon>
        <taxon>Actinomycetes</taxon>
        <taxon>Pseudonocardiales</taxon>
        <taxon>Pseudonocardiaceae</taxon>
        <taxon>Allokutzneria</taxon>
    </lineage>
</organism>
<dbReference type="eggNOG" id="ENOG5032SBH">
    <property type="taxonomic scope" value="Bacteria"/>
</dbReference>
<protein>
    <submittedName>
        <fullName evidence="3">Ion channel</fullName>
    </submittedName>
</protein>
<keyword evidence="1" id="KW-0472">Membrane</keyword>
<evidence type="ECO:0000313" key="4">
    <source>
        <dbReference type="Proteomes" id="UP000183376"/>
    </source>
</evidence>
<gene>
    <name evidence="3" type="ORF">SAMN04489726_0251</name>
</gene>
<dbReference type="Proteomes" id="UP000183376">
    <property type="component" value="Chromosome I"/>
</dbReference>
<feature type="domain" description="Potassium channel" evidence="2">
    <location>
        <begin position="88"/>
        <end position="167"/>
    </location>
</feature>